<evidence type="ECO:0008006" key="4">
    <source>
        <dbReference type="Google" id="ProtNLM"/>
    </source>
</evidence>
<accession>A0A4Z2HPG2</accession>
<gene>
    <name evidence="2" type="ORF">EYF80_022055</name>
</gene>
<reference evidence="2 3" key="1">
    <citation type="submission" date="2019-03" db="EMBL/GenBank/DDBJ databases">
        <title>First draft genome of Liparis tanakae, snailfish: a comprehensive survey of snailfish specific genes.</title>
        <authorList>
            <person name="Kim W."/>
            <person name="Song I."/>
            <person name="Jeong J.-H."/>
            <person name="Kim D."/>
            <person name="Kim S."/>
            <person name="Ryu S."/>
            <person name="Song J.Y."/>
            <person name="Lee S.K."/>
        </authorList>
    </citation>
    <scope>NUCLEOTIDE SEQUENCE [LARGE SCALE GENOMIC DNA]</scope>
    <source>
        <tissue evidence="2">Muscle</tissue>
    </source>
</reference>
<dbReference type="AlphaFoldDB" id="A0A4Z2HPG2"/>
<name>A0A4Z2HPG2_9TELE</name>
<dbReference type="Proteomes" id="UP000314294">
    <property type="component" value="Unassembled WGS sequence"/>
</dbReference>
<evidence type="ECO:0000256" key="1">
    <source>
        <dbReference type="SAM" id="SignalP"/>
    </source>
</evidence>
<sequence>MGPLTGLLSSGSFTWCLTLVTQPFSLQSTLSGAPAPDVPAKGDGALWWSSGELSAAYGCRISCVVCGEKQKDKRDHLKRGGLNCAREEGTEECTRKPSRGPSYNSRVVKASNVFQRTTLKSLSSCERIQGSEVNRSPHLMGSIS</sequence>
<comment type="caution">
    <text evidence="2">The sequence shown here is derived from an EMBL/GenBank/DDBJ whole genome shotgun (WGS) entry which is preliminary data.</text>
</comment>
<organism evidence="2 3">
    <name type="scientific">Liparis tanakae</name>
    <name type="common">Tanaka's snailfish</name>
    <dbReference type="NCBI Taxonomy" id="230148"/>
    <lineage>
        <taxon>Eukaryota</taxon>
        <taxon>Metazoa</taxon>
        <taxon>Chordata</taxon>
        <taxon>Craniata</taxon>
        <taxon>Vertebrata</taxon>
        <taxon>Euteleostomi</taxon>
        <taxon>Actinopterygii</taxon>
        <taxon>Neopterygii</taxon>
        <taxon>Teleostei</taxon>
        <taxon>Neoteleostei</taxon>
        <taxon>Acanthomorphata</taxon>
        <taxon>Eupercaria</taxon>
        <taxon>Perciformes</taxon>
        <taxon>Cottioidei</taxon>
        <taxon>Cottales</taxon>
        <taxon>Liparidae</taxon>
        <taxon>Liparis</taxon>
    </lineage>
</organism>
<proteinExistence type="predicted"/>
<feature type="chain" id="PRO_5021290178" description="Secreted protein" evidence="1">
    <location>
        <begin position="19"/>
        <end position="144"/>
    </location>
</feature>
<feature type="signal peptide" evidence="1">
    <location>
        <begin position="1"/>
        <end position="18"/>
    </location>
</feature>
<dbReference type="EMBL" id="SRLO01000199">
    <property type="protein sequence ID" value="TNN67739.1"/>
    <property type="molecule type" value="Genomic_DNA"/>
</dbReference>
<keyword evidence="3" id="KW-1185">Reference proteome</keyword>
<evidence type="ECO:0000313" key="3">
    <source>
        <dbReference type="Proteomes" id="UP000314294"/>
    </source>
</evidence>
<evidence type="ECO:0000313" key="2">
    <source>
        <dbReference type="EMBL" id="TNN67739.1"/>
    </source>
</evidence>
<protein>
    <recommendedName>
        <fullName evidence="4">Secreted protein</fullName>
    </recommendedName>
</protein>
<keyword evidence="1" id="KW-0732">Signal</keyword>